<keyword evidence="3" id="KW-1185">Reference proteome</keyword>
<dbReference type="SMART" id="SM00460">
    <property type="entry name" value="TGc"/>
    <property type="match status" value="1"/>
</dbReference>
<protein>
    <submittedName>
        <fullName evidence="2">Transglutaminase family protein</fullName>
    </submittedName>
</protein>
<gene>
    <name evidence="2" type="ORF">FEM03_17215</name>
</gene>
<evidence type="ECO:0000313" key="2">
    <source>
        <dbReference type="EMBL" id="TLD69387.1"/>
    </source>
</evidence>
<dbReference type="InterPro" id="IPR013589">
    <property type="entry name" value="Bac_transglu_N"/>
</dbReference>
<sequence>MKIHIHHRTSYRYSTHVSFSTHQLMMRPRESHAIDLESCSIEISVPHRTRWIRDPYENNIALVDFNSTALELVIEAEFFINVREDNPFNFVIAHEAMEYPFTYEHDLGAELRPLSRSIYVRDIDEIRDWLYDLWHPGKRLGTLDLLQQLNLHIYKSIGYQRRMEKGVQSPAETLEKGTGSCRDSATLFIETCRHLGLAARFVSGYMYSPDISGRMSMHGWAELYLPGAGWVGFDPSWGILTTSNYIPVAVSRHSEHVPPIAGSYLGTAKAFIESEVDLYVREVGISDDSAVPAMMATQSMK</sequence>
<evidence type="ECO:0000259" key="1">
    <source>
        <dbReference type="SMART" id="SM00460"/>
    </source>
</evidence>
<dbReference type="PANTHER" id="PTHR33490:SF1">
    <property type="entry name" value="SLL1233 PROTEIN"/>
    <property type="match status" value="1"/>
</dbReference>
<dbReference type="OrthoDB" id="9787782at2"/>
<dbReference type="InterPro" id="IPR038765">
    <property type="entry name" value="Papain-like_cys_pep_sf"/>
</dbReference>
<dbReference type="AlphaFoldDB" id="A0A5R8KAU7"/>
<dbReference type="RefSeq" id="WP_138087530.1">
    <property type="nucleotide sequence ID" value="NZ_VAUV01000013.1"/>
</dbReference>
<proteinExistence type="predicted"/>
<accession>A0A5R8KAU7</accession>
<organism evidence="2 3">
    <name type="scientific">Phragmitibacter flavus</name>
    <dbReference type="NCBI Taxonomy" id="2576071"/>
    <lineage>
        <taxon>Bacteria</taxon>
        <taxon>Pseudomonadati</taxon>
        <taxon>Verrucomicrobiota</taxon>
        <taxon>Verrucomicrobiia</taxon>
        <taxon>Verrucomicrobiales</taxon>
        <taxon>Verrucomicrobiaceae</taxon>
        <taxon>Phragmitibacter</taxon>
    </lineage>
</organism>
<dbReference type="Gene3D" id="3.10.620.30">
    <property type="match status" value="1"/>
</dbReference>
<dbReference type="Proteomes" id="UP000306196">
    <property type="component" value="Unassembled WGS sequence"/>
</dbReference>
<name>A0A5R8KAU7_9BACT</name>
<evidence type="ECO:0000313" key="3">
    <source>
        <dbReference type="Proteomes" id="UP000306196"/>
    </source>
</evidence>
<dbReference type="Pfam" id="PF01841">
    <property type="entry name" value="Transglut_core"/>
    <property type="match status" value="1"/>
</dbReference>
<dbReference type="Pfam" id="PF08379">
    <property type="entry name" value="Bact_transglu_N"/>
    <property type="match status" value="1"/>
</dbReference>
<dbReference type="InterPro" id="IPR002931">
    <property type="entry name" value="Transglutaminase-like"/>
</dbReference>
<reference evidence="2 3" key="1">
    <citation type="submission" date="2019-05" db="EMBL/GenBank/DDBJ databases">
        <title>Verrucobacter flavum gen. nov., sp. nov. a new member of the family Verrucomicrobiaceae.</title>
        <authorList>
            <person name="Szuroczki S."/>
            <person name="Abbaszade G."/>
            <person name="Szabo A."/>
            <person name="Felfoldi T."/>
            <person name="Schumann P."/>
            <person name="Boka K."/>
            <person name="Keki Z."/>
            <person name="Toumi M."/>
            <person name="Toth E."/>
        </authorList>
    </citation>
    <scope>NUCLEOTIDE SEQUENCE [LARGE SCALE GENOMIC DNA]</scope>
    <source>
        <strain evidence="2 3">MG-N-17</strain>
    </source>
</reference>
<feature type="domain" description="Transglutaminase-like" evidence="1">
    <location>
        <begin position="173"/>
        <end position="237"/>
    </location>
</feature>
<dbReference type="PANTHER" id="PTHR33490">
    <property type="entry name" value="BLR5614 PROTEIN-RELATED"/>
    <property type="match status" value="1"/>
</dbReference>
<comment type="caution">
    <text evidence="2">The sequence shown here is derived from an EMBL/GenBank/DDBJ whole genome shotgun (WGS) entry which is preliminary data.</text>
</comment>
<dbReference type="EMBL" id="VAUV01000013">
    <property type="protein sequence ID" value="TLD69387.1"/>
    <property type="molecule type" value="Genomic_DNA"/>
</dbReference>
<dbReference type="SUPFAM" id="SSF54001">
    <property type="entry name" value="Cysteine proteinases"/>
    <property type="match status" value="1"/>
</dbReference>